<dbReference type="Proteomes" id="UP000822688">
    <property type="component" value="Chromosome 2"/>
</dbReference>
<protein>
    <submittedName>
        <fullName evidence="1">Uncharacterized protein</fullName>
    </submittedName>
</protein>
<sequence>MVSSKHLFWSKESGPGPFYNVSGCHEGGAGGLWKGCWRFMSKVPEHQATIRCIWSDDCLLFEDTC</sequence>
<accession>A0A8T0IYC2</accession>
<gene>
    <name evidence="1" type="ORF">KC19_2G225100</name>
</gene>
<evidence type="ECO:0000313" key="2">
    <source>
        <dbReference type="Proteomes" id="UP000822688"/>
    </source>
</evidence>
<comment type="caution">
    <text evidence="1">The sequence shown here is derived from an EMBL/GenBank/DDBJ whole genome shotgun (WGS) entry which is preliminary data.</text>
</comment>
<dbReference type="EMBL" id="CM026422">
    <property type="protein sequence ID" value="KAG0588207.1"/>
    <property type="molecule type" value="Genomic_DNA"/>
</dbReference>
<dbReference type="AlphaFoldDB" id="A0A8T0IYC2"/>
<proteinExistence type="predicted"/>
<keyword evidence="2" id="KW-1185">Reference proteome</keyword>
<organism evidence="1 2">
    <name type="scientific">Ceratodon purpureus</name>
    <name type="common">Fire moss</name>
    <name type="synonym">Dicranum purpureum</name>
    <dbReference type="NCBI Taxonomy" id="3225"/>
    <lineage>
        <taxon>Eukaryota</taxon>
        <taxon>Viridiplantae</taxon>
        <taxon>Streptophyta</taxon>
        <taxon>Embryophyta</taxon>
        <taxon>Bryophyta</taxon>
        <taxon>Bryophytina</taxon>
        <taxon>Bryopsida</taxon>
        <taxon>Dicranidae</taxon>
        <taxon>Pseudoditrichales</taxon>
        <taxon>Ditrichaceae</taxon>
        <taxon>Ceratodon</taxon>
    </lineage>
</organism>
<reference evidence="1" key="1">
    <citation type="submission" date="2020-06" db="EMBL/GenBank/DDBJ databases">
        <title>WGS assembly of Ceratodon purpureus strain R40.</title>
        <authorList>
            <person name="Carey S.B."/>
            <person name="Jenkins J."/>
            <person name="Shu S."/>
            <person name="Lovell J.T."/>
            <person name="Sreedasyam A."/>
            <person name="Maumus F."/>
            <person name="Tiley G.P."/>
            <person name="Fernandez-Pozo N."/>
            <person name="Barry K."/>
            <person name="Chen C."/>
            <person name="Wang M."/>
            <person name="Lipzen A."/>
            <person name="Daum C."/>
            <person name="Saski C.A."/>
            <person name="Payton A.C."/>
            <person name="Mcbreen J.C."/>
            <person name="Conrad R.E."/>
            <person name="Kollar L.M."/>
            <person name="Olsson S."/>
            <person name="Huttunen S."/>
            <person name="Landis J.B."/>
            <person name="Wickett N.J."/>
            <person name="Johnson M.G."/>
            <person name="Rensing S.A."/>
            <person name="Grimwood J."/>
            <person name="Schmutz J."/>
            <person name="Mcdaniel S.F."/>
        </authorList>
    </citation>
    <scope>NUCLEOTIDE SEQUENCE</scope>
    <source>
        <strain evidence="1">R40</strain>
    </source>
</reference>
<evidence type="ECO:0000313" key="1">
    <source>
        <dbReference type="EMBL" id="KAG0588207.1"/>
    </source>
</evidence>
<name>A0A8T0IYC2_CERPU</name>